<dbReference type="InterPro" id="IPR035681">
    <property type="entry name" value="ComA-like_MBL"/>
</dbReference>
<dbReference type="Pfam" id="PF13567">
    <property type="entry name" value="DUF4131"/>
    <property type="match status" value="1"/>
</dbReference>
<evidence type="ECO:0000259" key="9">
    <source>
        <dbReference type="Pfam" id="PF13567"/>
    </source>
</evidence>
<dbReference type="InterPro" id="IPR001279">
    <property type="entry name" value="Metallo-B-lactamas"/>
</dbReference>
<dbReference type="NCBIfam" id="TIGR00361">
    <property type="entry name" value="ComEC_Rec2"/>
    <property type="match status" value="1"/>
</dbReference>
<evidence type="ECO:0000256" key="2">
    <source>
        <dbReference type="ARBA" id="ARBA00022475"/>
    </source>
</evidence>
<evidence type="ECO:0000256" key="5">
    <source>
        <dbReference type="ARBA" id="ARBA00023136"/>
    </source>
</evidence>
<dbReference type="GO" id="GO:0005886">
    <property type="term" value="C:plasma membrane"/>
    <property type="evidence" value="ECO:0007669"/>
    <property type="project" value="UniProtKB-SubCell"/>
</dbReference>
<dbReference type="InterPro" id="IPR036866">
    <property type="entry name" value="RibonucZ/Hydroxyglut_hydro"/>
</dbReference>
<dbReference type="InterPro" id="IPR052159">
    <property type="entry name" value="Competence_DNA_uptake"/>
</dbReference>
<protein>
    <submittedName>
        <fullName evidence="10">DNA internalization-related competence protein ComEC/Rec2</fullName>
    </submittedName>
</protein>
<gene>
    <name evidence="10" type="ORF">BHU72_11340</name>
</gene>
<evidence type="ECO:0000256" key="1">
    <source>
        <dbReference type="ARBA" id="ARBA00004651"/>
    </source>
</evidence>
<evidence type="ECO:0000313" key="11">
    <source>
        <dbReference type="Proteomes" id="UP000095255"/>
    </source>
</evidence>
<keyword evidence="3 6" id="KW-0812">Transmembrane</keyword>
<keyword evidence="11" id="KW-1185">Reference proteome</keyword>
<accession>A0A1E5L7J7</accession>
<feature type="transmembrane region" description="Helical" evidence="6">
    <location>
        <begin position="372"/>
        <end position="396"/>
    </location>
</feature>
<evidence type="ECO:0000259" key="8">
    <source>
        <dbReference type="Pfam" id="PF03772"/>
    </source>
</evidence>
<dbReference type="InterPro" id="IPR004477">
    <property type="entry name" value="ComEC_N"/>
</dbReference>
<sequence>MRRPLFWSLLIFITGLFLSVAILDAYAFSNTSLIIKKITQLVFILLIVILSSIVAVNHFKLSKQTFISILLSVFIFLLGSFYGLVTVKQTSSIGSVLKDRQDITMEGIVDTTWHTPTQQNIIIETLEKHRIRVILYKNDEATESMSGDPKPSTSVSIYPGDYVQVSGEFRKVEPKRNPGGFDERRYYWLHDWDGKVVSDSSNVKIIQRIDVSSSPTSSLSTYLFSYLPFKMREFYQGALRSHLGEKEFMIVNALILGERTSMDFDTKELIRKLGLAHLFAISGLHVGIIVLAFIAVMDRLRMVRERSYLILIILLPIYALLTGGTSSVVRAVIMIEVALLGSLLSRKSDVYTNIVIAAFLLSFYNPKVLLQVGFQLTFIITLGILLFEPIIDYLLLKWNFTWKWLRKLLSVTISAQVFSFPLLVYYFQEFSWTVLLSQYFILPITSVVILPIGFLFLLISWIHPMIPALLAIILQWASSAMLWITEFMSFATKYVSYFPERHWLWLVGYLLLALFLAYLMYQRRYLNKLIISLVCALLLFAGSLWIPKLPTGSLQMTLIDVGQGDAIHIETPKGRHILIDGGGVPSYNNNVYDVGERILLPYFRANGIRKLDMVFLSHADWDHIQGLYQILKEIPVQSFVYSFEDPRESFLQLKSIAEQKNIQIFQVSQGNQIVIEDQIVLDILYPDIIVGSQTDPNHLSMVMRLMYNEMDILLTGDIDELAEDKIRPFLQNSEIELLKAAHHGSQTSSSKAFLDTIQPKVSAISVGANNRFGHPNQSVIDRLEEVGSAIYRTDLHGAITFKLNKQRMAVETMIQLQEH</sequence>
<dbReference type="EMBL" id="MJAT01000006">
    <property type="protein sequence ID" value="OEH86127.1"/>
    <property type="molecule type" value="Genomic_DNA"/>
</dbReference>
<dbReference type="PANTHER" id="PTHR30619:SF1">
    <property type="entry name" value="RECOMBINATION PROTEIN 2"/>
    <property type="match status" value="1"/>
</dbReference>
<feature type="transmembrane region" description="Helical" evidence="6">
    <location>
        <begin position="503"/>
        <end position="521"/>
    </location>
</feature>
<dbReference type="Proteomes" id="UP000095255">
    <property type="component" value="Unassembled WGS sequence"/>
</dbReference>
<feature type="transmembrane region" description="Helical" evidence="6">
    <location>
        <begin position="469"/>
        <end position="491"/>
    </location>
</feature>
<feature type="domain" description="Metallo-beta-lactamase" evidence="7">
    <location>
        <begin position="560"/>
        <end position="767"/>
    </location>
</feature>
<dbReference type="PANTHER" id="PTHR30619">
    <property type="entry name" value="DNA INTERNALIZATION/COMPETENCE PROTEIN COMEC/REC2"/>
    <property type="match status" value="1"/>
</dbReference>
<keyword evidence="2" id="KW-1003">Cell membrane</keyword>
<keyword evidence="5 6" id="KW-0472">Membrane</keyword>
<comment type="subcellular location">
    <subcellularLocation>
        <location evidence="1">Cell membrane</location>
        <topology evidence="1">Multi-pass membrane protein</topology>
    </subcellularLocation>
</comment>
<reference evidence="10 11" key="1">
    <citation type="submission" date="2016-09" db="EMBL/GenBank/DDBJ databases">
        <title>Desulfuribacillus arsenicus sp. nov., an obligately anaerobic, dissimilatory arsenic- and antimonate-reducing bacterium isolated from anoxic sediments.</title>
        <authorList>
            <person name="Abin C.A."/>
            <person name="Hollibaugh J.T."/>
        </authorList>
    </citation>
    <scope>NUCLEOTIDE SEQUENCE [LARGE SCALE GENOMIC DNA]</scope>
    <source>
        <strain evidence="10 11">MLFW-2</strain>
    </source>
</reference>
<dbReference type="CDD" id="cd07731">
    <property type="entry name" value="ComA-like_MBL-fold"/>
    <property type="match status" value="1"/>
</dbReference>
<dbReference type="STRING" id="1390249.BHU72_11340"/>
<feature type="transmembrane region" description="Helical" evidence="6">
    <location>
        <begin position="41"/>
        <end position="59"/>
    </location>
</feature>
<evidence type="ECO:0000256" key="3">
    <source>
        <dbReference type="ARBA" id="ARBA00022692"/>
    </source>
</evidence>
<dbReference type="RefSeq" id="WP_069701356.1">
    <property type="nucleotide sequence ID" value="NZ_MJAT01000006.1"/>
</dbReference>
<feature type="transmembrane region" description="Helical" evidence="6">
    <location>
        <begin position="275"/>
        <end position="296"/>
    </location>
</feature>
<dbReference type="NCBIfam" id="TIGR00360">
    <property type="entry name" value="ComEC_N-term"/>
    <property type="match status" value="1"/>
</dbReference>
<name>A0A1E5L7J7_9FIRM</name>
<dbReference type="InterPro" id="IPR025405">
    <property type="entry name" value="DUF4131"/>
</dbReference>
<dbReference type="Pfam" id="PF00753">
    <property type="entry name" value="Lactamase_B"/>
    <property type="match status" value="1"/>
</dbReference>
<feature type="domain" description="ComEC/Rec2-related protein" evidence="8">
    <location>
        <begin position="254"/>
        <end position="519"/>
    </location>
</feature>
<feature type="transmembrane region" description="Helical" evidence="6">
    <location>
        <begin position="439"/>
        <end position="462"/>
    </location>
</feature>
<proteinExistence type="predicted"/>
<dbReference type="OrthoDB" id="9761531at2"/>
<feature type="transmembrane region" description="Helical" evidence="6">
    <location>
        <begin position="308"/>
        <end position="329"/>
    </location>
</feature>
<evidence type="ECO:0000259" key="7">
    <source>
        <dbReference type="Pfam" id="PF00753"/>
    </source>
</evidence>
<organism evidence="10 11">
    <name type="scientific">Desulfuribacillus stibiiarsenatis</name>
    <dbReference type="NCBI Taxonomy" id="1390249"/>
    <lineage>
        <taxon>Bacteria</taxon>
        <taxon>Bacillati</taxon>
        <taxon>Bacillota</taxon>
        <taxon>Desulfuribacillia</taxon>
        <taxon>Desulfuribacillales</taxon>
        <taxon>Desulfuribacillaceae</taxon>
        <taxon>Desulfuribacillus</taxon>
    </lineage>
</organism>
<dbReference type="GO" id="GO:0030420">
    <property type="term" value="P:establishment of competence for transformation"/>
    <property type="evidence" value="ECO:0007669"/>
    <property type="project" value="InterPro"/>
</dbReference>
<feature type="transmembrane region" description="Helical" evidence="6">
    <location>
        <begin position="6"/>
        <end position="29"/>
    </location>
</feature>
<feature type="domain" description="DUF4131" evidence="9">
    <location>
        <begin position="43"/>
        <end position="187"/>
    </location>
</feature>
<dbReference type="Gene3D" id="3.60.15.10">
    <property type="entry name" value="Ribonuclease Z/Hydroxyacylglutathione hydrolase-like"/>
    <property type="match status" value="1"/>
</dbReference>
<evidence type="ECO:0000313" key="10">
    <source>
        <dbReference type="EMBL" id="OEH86127.1"/>
    </source>
</evidence>
<evidence type="ECO:0000256" key="6">
    <source>
        <dbReference type="SAM" id="Phobius"/>
    </source>
</evidence>
<feature type="transmembrane region" description="Helical" evidence="6">
    <location>
        <begin position="65"/>
        <end position="85"/>
    </location>
</feature>
<comment type="caution">
    <text evidence="10">The sequence shown here is derived from an EMBL/GenBank/DDBJ whole genome shotgun (WGS) entry which is preliminary data.</text>
</comment>
<dbReference type="SUPFAM" id="SSF56281">
    <property type="entry name" value="Metallo-hydrolase/oxidoreductase"/>
    <property type="match status" value="1"/>
</dbReference>
<keyword evidence="4 6" id="KW-1133">Transmembrane helix</keyword>
<evidence type="ECO:0000256" key="4">
    <source>
        <dbReference type="ARBA" id="ARBA00022989"/>
    </source>
</evidence>
<dbReference type="AlphaFoldDB" id="A0A1E5L7J7"/>
<dbReference type="Pfam" id="PF03772">
    <property type="entry name" value="Competence"/>
    <property type="match status" value="1"/>
</dbReference>
<feature type="transmembrane region" description="Helical" evidence="6">
    <location>
        <begin position="408"/>
        <end position="427"/>
    </location>
</feature>
<feature type="transmembrane region" description="Helical" evidence="6">
    <location>
        <begin position="528"/>
        <end position="546"/>
    </location>
</feature>
<dbReference type="InterPro" id="IPR004797">
    <property type="entry name" value="Competence_ComEC/Rec2"/>
</dbReference>